<keyword evidence="2" id="KW-1133">Transmembrane helix</keyword>
<dbReference type="InterPro" id="IPR002528">
    <property type="entry name" value="MATE_fam"/>
</dbReference>
<dbReference type="PANTHER" id="PTHR11206">
    <property type="entry name" value="MULTIDRUG RESISTANCE PROTEIN"/>
    <property type="match status" value="1"/>
</dbReference>
<keyword evidence="2" id="KW-0472">Membrane</keyword>
<dbReference type="NCBIfam" id="TIGR00797">
    <property type="entry name" value="matE"/>
    <property type="match status" value="1"/>
</dbReference>
<dbReference type="InParanoid" id="A0A1X2H9F8"/>
<gene>
    <name evidence="3" type="ORF">BCR43DRAFT_505807</name>
</gene>
<protein>
    <submittedName>
        <fullName evidence="3">Mate-domain-containing protein</fullName>
    </submittedName>
</protein>
<evidence type="ECO:0000313" key="3">
    <source>
        <dbReference type="EMBL" id="ORY95282.1"/>
    </source>
</evidence>
<evidence type="ECO:0000256" key="2">
    <source>
        <dbReference type="SAM" id="Phobius"/>
    </source>
</evidence>
<dbReference type="EMBL" id="MCGN01000006">
    <property type="protein sequence ID" value="ORY95282.1"/>
    <property type="molecule type" value="Genomic_DNA"/>
</dbReference>
<dbReference type="AlphaFoldDB" id="A0A1X2H9F8"/>
<comment type="similarity">
    <text evidence="1">Belongs to the multi antimicrobial extrusion (MATE) (TC 2.A.66.1) family.</text>
</comment>
<dbReference type="GO" id="GO:0015297">
    <property type="term" value="F:antiporter activity"/>
    <property type="evidence" value="ECO:0007669"/>
    <property type="project" value="InterPro"/>
</dbReference>
<keyword evidence="4" id="KW-1185">Reference proteome</keyword>
<dbReference type="STRING" id="13706.A0A1X2H9F8"/>
<organism evidence="3 4">
    <name type="scientific">Syncephalastrum racemosum</name>
    <name type="common">Filamentous fungus</name>
    <dbReference type="NCBI Taxonomy" id="13706"/>
    <lineage>
        <taxon>Eukaryota</taxon>
        <taxon>Fungi</taxon>
        <taxon>Fungi incertae sedis</taxon>
        <taxon>Mucoromycota</taxon>
        <taxon>Mucoromycotina</taxon>
        <taxon>Mucoromycetes</taxon>
        <taxon>Mucorales</taxon>
        <taxon>Syncephalastraceae</taxon>
        <taxon>Syncephalastrum</taxon>
    </lineage>
</organism>
<dbReference type="GO" id="GO:0016020">
    <property type="term" value="C:membrane"/>
    <property type="evidence" value="ECO:0007669"/>
    <property type="project" value="InterPro"/>
</dbReference>
<dbReference type="GO" id="GO:0042910">
    <property type="term" value="F:xenobiotic transmembrane transporter activity"/>
    <property type="evidence" value="ECO:0007669"/>
    <property type="project" value="InterPro"/>
</dbReference>
<dbReference type="OrthoDB" id="2126698at2759"/>
<feature type="transmembrane region" description="Helical" evidence="2">
    <location>
        <begin position="362"/>
        <end position="387"/>
    </location>
</feature>
<proteinExistence type="inferred from homology"/>
<name>A0A1X2H9F8_SYNRA</name>
<feature type="transmembrane region" description="Helical" evidence="2">
    <location>
        <begin position="431"/>
        <end position="453"/>
    </location>
</feature>
<feature type="transmembrane region" description="Helical" evidence="2">
    <location>
        <begin position="331"/>
        <end position="350"/>
    </location>
</feature>
<dbReference type="Proteomes" id="UP000242180">
    <property type="component" value="Unassembled WGS sequence"/>
</dbReference>
<feature type="transmembrane region" description="Helical" evidence="2">
    <location>
        <begin position="399"/>
        <end position="419"/>
    </location>
</feature>
<evidence type="ECO:0000313" key="4">
    <source>
        <dbReference type="Proteomes" id="UP000242180"/>
    </source>
</evidence>
<keyword evidence="2" id="KW-0812">Transmembrane</keyword>
<accession>A0A1X2H9F8</accession>
<feature type="transmembrane region" description="Helical" evidence="2">
    <location>
        <begin position="251"/>
        <end position="272"/>
    </location>
</feature>
<sequence length="474" mass="51475">MSKDIRRRYLPEEEEATPLLARIKSEHEADFLLAGNDFWWFVRHSIPIAGSHLLVQAGGNSLAAAAVGNMVVVITSQSFAIGITSALDTLCSQAWTGSTDKGLTGLYLQRASAILFALCAVISVFWWSAGPFLEWMGQEHAVAQGAETYLRYTLIGQMCLMGFEALKRYLQAQGATQAAPAVLCVVTPIHLYLSIQLAGAYGLIGACVATCLGSMVMLSLLGVYTHIARREGWSGWSCQALRGWSPFLKRFAGPGMLASCSQMWVAELPILFASTLHMEDPVLLAAHGVLIRLFATVHSSAFGMGTAAAARMGNLMGKGYTQRARRMCYQGLWLVTCLGLLVAVLIAVFRRRLAYGFTDTDAIAEAIMGVLPLQAFILSLAVVESYVQGALRGIGRQQISGWLSVACYDGIAIPIAYVMGAHYHQGIIGIWAAYGAAKSVLAVGQLFYLVCIVDWEDEGRRIHALLQQEEQEHE</sequence>
<evidence type="ECO:0000256" key="1">
    <source>
        <dbReference type="ARBA" id="ARBA00010199"/>
    </source>
</evidence>
<comment type="caution">
    <text evidence="3">The sequence shown here is derived from an EMBL/GenBank/DDBJ whole genome shotgun (WGS) entry which is preliminary data.</text>
</comment>
<feature type="transmembrane region" description="Helical" evidence="2">
    <location>
        <begin position="111"/>
        <end position="129"/>
    </location>
</feature>
<dbReference type="OMA" id="MCSHAFG"/>
<feature type="transmembrane region" description="Helical" evidence="2">
    <location>
        <begin position="284"/>
        <end position="310"/>
    </location>
</feature>
<dbReference type="Pfam" id="PF01554">
    <property type="entry name" value="MatE"/>
    <property type="match status" value="2"/>
</dbReference>
<feature type="transmembrane region" description="Helical" evidence="2">
    <location>
        <begin position="201"/>
        <end position="224"/>
    </location>
</feature>
<reference evidence="3 4" key="1">
    <citation type="submission" date="2016-07" db="EMBL/GenBank/DDBJ databases">
        <title>Pervasive Adenine N6-methylation of Active Genes in Fungi.</title>
        <authorList>
            <consortium name="DOE Joint Genome Institute"/>
            <person name="Mondo S.J."/>
            <person name="Dannebaum R.O."/>
            <person name="Kuo R.C."/>
            <person name="Labutti K."/>
            <person name="Haridas S."/>
            <person name="Kuo A."/>
            <person name="Salamov A."/>
            <person name="Ahrendt S.R."/>
            <person name="Lipzen A."/>
            <person name="Sullivan W."/>
            <person name="Andreopoulos W.B."/>
            <person name="Clum A."/>
            <person name="Lindquist E."/>
            <person name="Daum C."/>
            <person name="Ramamoorthy G.K."/>
            <person name="Gryganskyi A."/>
            <person name="Culley D."/>
            <person name="Magnuson J.K."/>
            <person name="James T.Y."/>
            <person name="O'Malley M.A."/>
            <person name="Stajich J.E."/>
            <person name="Spatafora J.W."/>
            <person name="Visel A."/>
            <person name="Grigoriev I.V."/>
        </authorList>
    </citation>
    <scope>NUCLEOTIDE SEQUENCE [LARGE SCALE GENOMIC DNA]</scope>
    <source>
        <strain evidence="3 4">NRRL 2496</strain>
    </source>
</reference>